<proteinExistence type="predicted"/>
<dbReference type="EMBL" id="QFOZ01000004">
    <property type="protein sequence ID" value="PZP89183.1"/>
    <property type="molecule type" value="Genomic_DNA"/>
</dbReference>
<organism evidence="4 5">
    <name type="scientific">Lawsonella clevelandensis</name>
    <dbReference type="NCBI Taxonomy" id="1528099"/>
    <lineage>
        <taxon>Bacteria</taxon>
        <taxon>Bacillati</taxon>
        <taxon>Actinomycetota</taxon>
        <taxon>Actinomycetes</taxon>
        <taxon>Mycobacteriales</taxon>
        <taxon>Lawsonellaceae</taxon>
        <taxon>Lawsonella</taxon>
    </lineage>
</organism>
<gene>
    <name evidence="4" type="ORF">DI579_04175</name>
</gene>
<protein>
    <recommendedName>
        <fullName evidence="3">Nudix hydrolase domain-containing protein</fullName>
    </recommendedName>
</protein>
<dbReference type="GO" id="GO:0016787">
    <property type="term" value="F:hydrolase activity"/>
    <property type="evidence" value="ECO:0007669"/>
    <property type="project" value="UniProtKB-KW"/>
</dbReference>
<dbReference type="Pfam" id="PF00293">
    <property type="entry name" value="NUDIX"/>
    <property type="match status" value="1"/>
</dbReference>
<dbReference type="PANTHER" id="PTHR43046">
    <property type="entry name" value="GDP-MANNOSE MANNOSYL HYDROLASE"/>
    <property type="match status" value="1"/>
</dbReference>
<name>A0A2W5IDL3_9ACTN</name>
<dbReference type="Proteomes" id="UP000248606">
    <property type="component" value="Unassembled WGS sequence"/>
</dbReference>
<dbReference type="Gene3D" id="3.90.79.10">
    <property type="entry name" value="Nucleoside Triphosphate Pyrophosphohydrolase"/>
    <property type="match status" value="1"/>
</dbReference>
<reference evidence="4 5" key="1">
    <citation type="submission" date="2017-08" db="EMBL/GenBank/DDBJ databases">
        <title>Infants hospitalized years apart are colonized by the same room-sourced microbial strains.</title>
        <authorList>
            <person name="Brooks B."/>
            <person name="Olm M.R."/>
            <person name="Firek B.A."/>
            <person name="Baker R."/>
            <person name="Thomas B.C."/>
            <person name="Morowitz M.J."/>
            <person name="Banfield J.F."/>
        </authorList>
    </citation>
    <scope>NUCLEOTIDE SEQUENCE [LARGE SCALE GENOMIC DNA]</scope>
    <source>
        <strain evidence="4">S2_006_000_R1_57</strain>
    </source>
</reference>
<dbReference type="PROSITE" id="PS51462">
    <property type="entry name" value="NUDIX"/>
    <property type="match status" value="1"/>
</dbReference>
<accession>A0A2W5IDL3</accession>
<dbReference type="RefSeq" id="WP_303678760.1">
    <property type="nucleotide sequence ID" value="NZ_QFOZ01000004.1"/>
</dbReference>
<evidence type="ECO:0000256" key="1">
    <source>
        <dbReference type="ARBA" id="ARBA00001946"/>
    </source>
</evidence>
<evidence type="ECO:0000313" key="5">
    <source>
        <dbReference type="Proteomes" id="UP000248606"/>
    </source>
</evidence>
<evidence type="ECO:0000259" key="3">
    <source>
        <dbReference type="PROSITE" id="PS51462"/>
    </source>
</evidence>
<evidence type="ECO:0000313" key="4">
    <source>
        <dbReference type="EMBL" id="PZP89183.1"/>
    </source>
</evidence>
<feature type="domain" description="Nudix hydrolase" evidence="3">
    <location>
        <begin position="19"/>
        <end position="182"/>
    </location>
</feature>
<dbReference type="SUPFAM" id="SSF55811">
    <property type="entry name" value="Nudix"/>
    <property type="match status" value="1"/>
</dbReference>
<dbReference type="PROSITE" id="PS00893">
    <property type="entry name" value="NUDIX_BOX"/>
    <property type="match status" value="1"/>
</dbReference>
<dbReference type="AlphaFoldDB" id="A0A2W5IDL3"/>
<evidence type="ECO:0000256" key="2">
    <source>
        <dbReference type="ARBA" id="ARBA00022801"/>
    </source>
</evidence>
<dbReference type="PANTHER" id="PTHR43046:SF2">
    <property type="entry name" value="8-OXO-DGTP DIPHOSPHATASE-RELATED"/>
    <property type="match status" value="1"/>
</dbReference>
<dbReference type="InterPro" id="IPR000086">
    <property type="entry name" value="NUDIX_hydrolase_dom"/>
</dbReference>
<comment type="caution">
    <text evidence="4">The sequence shown here is derived from an EMBL/GenBank/DDBJ whole genome shotgun (WGS) entry which is preliminary data.</text>
</comment>
<comment type="cofactor">
    <cofactor evidence="1">
        <name>Mg(2+)</name>
        <dbReference type="ChEBI" id="CHEBI:18420"/>
    </cofactor>
</comment>
<sequence>MDHDGDGMCIGPQDEHCWGVFGAAGLLLRAPAADGTPLILMQHRAEWTNAGGTWGLPGGAIDSHESPIEGALREVHEETHIALNPARARWSAPTAGMRFVKRLTRDFDPLGDRISRSGDHYFERVDTTSGLWTYTTVVADLNAPVDFQADEESKELAWLSEDEVSQLELIPGFGRVWPALKTTEADLIIDGESIYSGQDKHWWQSDRSRADSILGKIAKHRPWVWRRRHATDFLDADGCAQETTEPGFYWTAHCTVVLGGKITGAREDRALPYTAQSYFHTVDSDSDSASLVRTMVLENVAKRRNTIVVTENTGLIEELPQNFIHVWDNSCLSQLNSSQSLSSQSRSAGSSSSS</sequence>
<dbReference type="InterPro" id="IPR020084">
    <property type="entry name" value="NUDIX_hydrolase_CS"/>
</dbReference>
<keyword evidence="2" id="KW-0378">Hydrolase</keyword>
<dbReference type="InterPro" id="IPR015797">
    <property type="entry name" value="NUDIX_hydrolase-like_dom_sf"/>
</dbReference>